<gene>
    <name evidence="1" type="ORF">RPERSI_LOCUS3660</name>
</gene>
<name>A0ACA9LST6_9GLOM</name>
<sequence>MIQDLTNSLKNISLNLVQQNNQKKAYTVESDYNLTNQNQERNRKEDPNQDLEIIKKIYLEVKKSIKEILEIIIDMIEADLKIIINMIETDLEVKTTSTNYWDTLLNNTSIRGALTNYLQDNSNIYQTTIRNKLFIAIIDNRAAISIIIQQAAKKIGLEIDTSSNSLISFVLGKQVRPLSVIKDISVIIARITISISIKVVPATTYSLILENDCHHIIVLTTYEHNQVVEGQLIVSKVDDNWEEEYEDEELISHEAYTLEAESNNIKDSG</sequence>
<protein>
    <submittedName>
        <fullName evidence="1">28586_t:CDS:1</fullName>
    </submittedName>
</protein>
<dbReference type="Proteomes" id="UP000789920">
    <property type="component" value="Unassembled WGS sequence"/>
</dbReference>
<reference evidence="1" key="1">
    <citation type="submission" date="2021-06" db="EMBL/GenBank/DDBJ databases">
        <authorList>
            <person name="Kallberg Y."/>
            <person name="Tangrot J."/>
            <person name="Rosling A."/>
        </authorList>
    </citation>
    <scope>NUCLEOTIDE SEQUENCE</scope>
    <source>
        <strain evidence="1">MA461A</strain>
    </source>
</reference>
<keyword evidence="2" id="KW-1185">Reference proteome</keyword>
<proteinExistence type="predicted"/>
<comment type="caution">
    <text evidence="1">The sequence shown here is derived from an EMBL/GenBank/DDBJ whole genome shotgun (WGS) entry which is preliminary data.</text>
</comment>
<accession>A0ACA9LST6</accession>
<evidence type="ECO:0000313" key="2">
    <source>
        <dbReference type="Proteomes" id="UP000789920"/>
    </source>
</evidence>
<evidence type="ECO:0000313" key="1">
    <source>
        <dbReference type="EMBL" id="CAG8543589.1"/>
    </source>
</evidence>
<dbReference type="EMBL" id="CAJVQC010004665">
    <property type="protein sequence ID" value="CAG8543589.1"/>
    <property type="molecule type" value="Genomic_DNA"/>
</dbReference>
<organism evidence="1 2">
    <name type="scientific">Racocetra persica</name>
    <dbReference type="NCBI Taxonomy" id="160502"/>
    <lineage>
        <taxon>Eukaryota</taxon>
        <taxon>Fungi</taxon>
        <taxon>Fungi incertae sedis</taxon>
        <taxon>Mucoromycota</taxon>
        <taxon>Glomeromycotina</taxon>
        <taxon>Glomeromycetes</taxon>
        <taxon>Diversisporales</taxon>
        <taxon>Gigasporaceae</taxon>
        <taxon>Racocetra</taxon>
    </lineage>
</organism>